<dbReference type="EMBL" id="CAJOBI010166027">
    <property type="protein sequence ID" value="CAF4869988.1"/>
    <property type="molecule type" value="Genomic_DNA"/>
</dbReference>
<accession>A0A8S3C0K3</accession>
<comment type="caution">
    <text evidence="3">The sequence shown here is derived from an EMBL/GenBank/DDBJ whole genome shotgun (WGS) entry which is preliminary data.</text>
</comment>
<dbReference type="AlphaFoldDB" id="A0A8S3C0K3"/>
<organism evidence="3 4">
    <name type="scientific">Rotaria magnacalcarata</name>
    <dbReference type="NCBI Taxonomy" id="392030"/>
    <lineage>
        <taxon>Eukaryota</taxon>
        <taxon>Metazoa</taxon>
        <taxon>Spiralia</taxon>
        <taxon>Gnathifera</taxon>
        <taxon>Rotifera</taxon>
        <taxon>Eurotatoria</taxon>
        <taxon>Bdelloidea</taxon>
        <taxon>Philodinida</taxon>
        <taxon>Philodinidae</taxon>
        <taxon>Rotaria</taxon>
    </lineage>
</organism>
<feature type="non-terminal residue" evidence="3">
    <location>
        <position position="1"/>
    </location>
</feature>
<proteinExistence type="predicted"/>
<dbReference type="Proteomes" id="UP000676336">
    <property type="component" value="Unassembled WGS sequence"/>
</dbReference>
<evidence type="ECO:0000313" key="3">
    <source>
        <dbReference type="EMBL" id="CAF4869988.1"/>
    </source>
</evidence>
<gene>
    <name evidence="2" type="ORF">SMN809_LOCUS37614</name>
    <name evidence="3" type="ORF">SMN809_LOCUS50289</name>
</gene>
<name>A0A8S3C0K3_9BILA</name>
<reference evidence="3" key="1">
    <citation type="submission" date="2021-02" db="EMBL/GenBank/DDBJ databases">
        <authorList>
            <person name="Nowell W R."/>
        </authorList>
    </citation>
    <scope>NUCLEOTIDE SEQUENCE</scope>
</reference>
<dbReference type="EMBL" id="CAJOBI010096007">
    <property type="protein sequence ID" value="CAF4565172.1"/>
    <property type="molecule type" value="Genomic_DNA"/>
</dbReference>
<feature type="compositionally biased region" description="Basic and acidic residues" evidence="1">
    <location>
        <begin position="36"/>
        <end position="64"/>
    </location>
</feature>
<evidence type="ECO:0000313" key="4">
    <source>
        <dbReference type="Proteomes" id="UP000676336"/>
    </source>
</evidence>
<evidence type="ECO:0000256" key="1">
    <source>
        <dbReference type="SAM" id="MobiDB-lite"/>
    </source>
</evidence>
<protein>
    <submittedName>
        <fullName evidence="3">Uncharacterized protein</fullName>
    </submittedName>
</protein>
<sequence length="64" mass="7785">VGCNQKDEYSSEFKWWEYSYNRAAKKVSESLDQSQDEDKKDKKRKHIEDKQESSKKSIYSRFEK</sequence>
<evidence type="ECO:0000313" key="2">
    <source>
        <dbReference type="EMBL" id="CAF4565172.1"/>
    </source>
</evidence>
<feature type="non-terminal residue" evidence="3">
    <location>
        <position position="64"/>
    </location>
</feature>
<feature type="region of interest" description="Disordered" evidence="1">
    <location>
        <begin position="27"/>
        <end position="64"/>
    </location>
</feature>